<feature type="compositionally biased region" description="Low complexity" evidence="1">
    <location>
        <begin position="1"/>
        <end position="10"/>
    </location>
</feature>
<dbReference type="Proteomes" id="UP000265419">
    <property type="component" value="Unassembled WGS sequence"/>
</dbReference>
<evidence type="ECO:0000256" key="1">
    <source>
        <dbReference type="SAM" id="MobiDB-lite"/>
    </source>
</evidence>
<feature type="region of interest" description="Disordered" evidence="1">
    <location>
        <begin position="144"/>
        <end position="164"/>
    </location>
</feature>
<evidence type="ECO:0000313" key="3">
    <source>
        <dbReference type="Proteomes" id="UP000265419"/>
    </source>
</evidence>
<protein>
    <submittedName>
        <fullName evidence="2">Uncharacterized protein</fullName>
    </submittedName>
</protein>
<reference evidence="2 3" key="1">
    <citation type="submission" date="2018-07" db="EMBL/GenBank/DDBJ databases">
        <title>Arthrobacter sp. nov., isolated from raw cow's milk with high bacterial count.</title>
        <authorList>
            <person name="Hahne J."/>
            <person name="Isele D."/>
            <person name="Lipski A."/>
        </authorList>
    </citation>
    <scope>NUCLEOTIDE SEQUENCE [LARGE SCALE GENOMIC DNA]</scope>
    <source>
        <strain evidence="2 3">JZ R-35</strain>
    </source>
</reference>
<comment type="caution">
    <text evidence="2">The sequence shown here is derived from an EMBL/GenBank/DDBJ whole genome shotgun (WGS) entry which is preliminary data.</text>
</comment>
<evidence type="ECO:0000313" key="2">
    <source>
        <dbReference type="EMBL" id="RII43053.1"/>
    </source>
</evidence>
<sequence length="164" mass="17431">MISQGRLARGAPRRRVGRGDEAHLVGGDHVLVDDISNPLDVTPVGIMMRQPAEGSAGQFVATLLPAGTGHIKVFPNVPTAAILTAADKTPPAVLPFLADSDETAARIRPVLELTGWQPWYAGDISRSAELEIGGPFNRIQGRWGRAAADPEQIEALDGPERRSA</sequence>
<gene>
    <name evidence="2" type="ORF">DWB68_04540</name>
</gene>
<proteinExistence type="predicted"/>
<dbReference type="AlphaFoldDB" id="A0A399JBW6"/>
<accession>A0A399JBW6</accession>
<dbReference type="Gene3D" id="3.40.50.720">
    <property type="entry name" value="NAD(P)-binding Rossmann-like Domain"/>
    <property type="match status" value="1"/>
</dbReference>
<name>A0A399JBW6_9MICC</name>
<feature type="region of interest" description="Disordered" evidence="1">
    <location>
        <begin position="1"/>
        <end position="20"/>
    </location>
</feature>
<keyword evidence="3" id="KW-1185">Reference proteome</keyword>
<organism evidence="2 3">
    <name type="scientific">Galactobacter valiniphilus</name>
    <dbReference type="NCBI Taxonomy" id="2676122"/>
    <lineage>
        <taxon>Bacteria</taxon>
        <taxon>Bacillati</taxon>
        <taxon>Actinomycetota</taxon>
        <taxon>Actinomycetes</taxon>
        <taxon>Micrococcales</taxon>
        <taxon>Micrococcaceae</taxon>
        <taxon>Galactobacter</taxon>
    </lineage>
</organism>
<dbReference type="EMBL" id="QQXK01000006">
    <property type="protein sequence ID" value="RII43053.1"/>
    <property type="molecule type" value="Genomic_DNA"/>
</dbReference>